<reference evidence="1" key="1">
    <citation type="submission" date="2020-02" db="EMBL/GenBank/DDBJ databases">
        <authorList>
            <person name="Meier V. D."/>
        </authorList>
    </citation>
    <scope>NUCLEOTIDE SEQUENCE</scope>
    <source>
        <strain evidence="1">AVDCRST_MAG94</strain>
    </source>
</reference>
<protein>
    <submittedName>
        <fullName evidence="1">Uncharacterized protein</fullName>
    </submittedName>
</protein>
<gene>
    <name evidence="1" type="ORF">AVDCRST_MAG94-1972</name>
</gene>
<organism evidence="1">
    <name type="scientific">uncultured Leptolyngbya sp</name>
    <dbReference type="NCBI Taxonomy" id="332963"/>
    <lineage>
        <taxon>Bacteria</taxon>
        <taxon>Bacillati</taxon>
        <taxon>Cyanobacteriota</taxon>
        <taxon>Cyanophyceae</taxon>
        <taxon>Leptolyngbyales</taxon>
        <taxon>Leptolyngbyaceae</taxon>
        <taxon>Leptolyngbya group</taxon>
        <taxon>Leptolyngbya</taxon>
        <taxon>environmental samples</taxon>
    </lineage>
</organism>
<proteinExistence type="predicted"/>
<dbReference type="AlphaFoldDB" id="A0A6J4LI10"/>
<sequence length="66" mass="7291">MSLILWAGASLPGNGRSLWNLVGQTANRFVNDVKAPLKQKFLQNSLAQAKLKYSQMAWLMTAAGKR</sequence>
<accession>A0A6J4LI10</accession>
<name>A0A6J4LI10_9CYAN</name>
<dbReference type="EMBL" id="CADCTY010000686">
    <property type="protein sequence ID" value="CAA9332335.1"/>
    <property type="molecule type" value="Genomic_DNA"/>
</dbReference>
<evidence type="ECO:0000313" key="1">
    <source>
        <dbReference type="EMBL" id="CAA9332335.1"/>
    </source>
</evidence>